<feature type="compositionally biased region" description="Low complexity" evidence="1">
    <location>
        <begin position="177"/>
        <end position="189"/>
    </location>
</feature>
<dbReference type="AlphaFoldDB" id="A0A437Q711"/>
<dbReference type="RefSeq" id="WP_127694507.1">
    <property type="nucleotide sequence ID" value="NZ_SACQ01000005.1"/>
</dbReference>
<protein>
    <recommendedName>
        <fullName evidence="5">Type II secretion system protein GspC N-terminal domain-containing protein</fullName>
    </recommendedName>
</protein>
<accession>A0A437Q711</accession>
<evidence type="ECO:0000313" key="3">
    <source>
        <dbReference type="EMBL" id="RVU30311.1"/>
    </source>
</evidence>
<organism evidence="3 4">
    <name type="scientific">Neptunomonas marina</name>
    <dbReference type="NCBI Taxonomy" id="1815562"/>
    <lineage>
        <taxon>Bacteria</taxon>
        <taxon>Pseudomonadati</taxon>
        <taxon>Pseudomonadota</taxon>
        <taxon>Gammaproteobacteria</taxon>
        <taxon>Oceanospirillales</taxon>
        <taxon>Oceanospirillaceae</taxon>
        <taxon>Neptunomonas</taxon>
    </lineage>
</organism>
<feature type="transmembrane region" description="Helical" evidence="2">
    <location>
        <begin position="6"/>
        <end position="26"/>
    </location>
</feature>
<evidence type="ECO:0000256" key="2">
    <source>
        <dbReference type="SAM" id="Phobius"/>
    </source>
</evidence>
<evidence type="ECO:0008006" key="5">
    <source>
        <dbReference type="Google" id="ProtNLM"/>
    </source>
</evidence>
<dbReference type="Proteomes" id="UP000282818">
    <property type="component" value="Unassembled WGS sequence"/>
</dbReference>
<keyword evidence="4" id="KW-1185">Reference proteome</keyword>
<keyword evidence="2" id="KW-0472">Membrane</keyword>
<keyword evidence="2" id="KW-0812">Transmembrane</keyword>
<evidence type="ECO:0000256" key="1">
    <source>
        <dbReference type="SAM" id="MobiDB-lite"/>
    </source>
</evidence>
<proteinExistence type="predicted"/>
<gene>
    <name evidence="3" type="ORF">EOE65_11745</name>
</gene>
<dbReference type="EMBL" id="SACQ01000005">
    <property type="protein sequence ID" value="RVU30311.1"/>
    <property type="molecule type" value="Genomic_DNA"/>
</dbReference>
<name>A0A437Q711_9GAMM</name>
<feature type="region of interest" description="Disordered" evidence="1">
    <location>
        <begin position="159"/>
        <end position="189"/>
    </location>
</feature>
<comment type="caution">
    <text evidence="3">The sequence shown here is derived from an EMBL/GenBank/DDBJ whole genome shotgun (WGS) entry which is preliminary data.</text>
</comment>
<reference evidence="3 4" key="1">
    <citation type="submission" date="2019-01" db="EMBL/GenBank/DDBJ databases">
        <authorList>
            <person name="Chen W.-M."/>
        </authorList>
    </citation>
    <scope>NUCLEOTIDE SEQUENCE [LARGE SCALE GENOMIC DNA]</scope>
    <source>
        <strain evidence="3 4">HPM-16</strain>
    </source>
</reference>
<sequence>MNFFRVLGMLAAALSVSVIAVAWFFFVQQEGAQDQVGLKRPSSDSMMAVELSTERNAKQASSNFLDRPVFWESRRPVAEVEVAVVEEQAAPSQSIDDFMLVGVFHANKRENSGVIGRYKGDAIRLKMGESLQGWTLDLMAPDAAVFVNDKGEDLTVVLQHQSPKAPSRRIPPPPPLGIERPAPAKQDKE</sequence>
<keyword evidence="2" id="KW-1133">Transmembrane helix</keyword>
<evidence type="ECO:0000313" key="4">
    <source>
        <dbReference type="Proteomes" id="UP000282818"/>
    </source>
</evidence>